<dbReference type="GO" id="GO:0000978">
    <property type="term" value="F:RNA polymerase II cis-regulatory region sequence-specific DNA binding"/>
    <property type="evidence" value="ECO:0007669"/>
    <property type="project" value="TreeGrafter"/>
</dbReference>
<protein>
    <recommendedName>
        <fullName evidence="3 9">Mediator of RNA polymerase II transcription subunit 8</fullName>
    </recommendedName>
    <alternativeName>
        <fullName evidence="8 9">Mediator complex subunit 8</fullName>
    </alternativeName>
</protein>
<accession>A0A1B7SPW7</accession>
<comment type="subcellular location">
    <subcellularLocation>
        <location evidence="1 9">Nucleus</location>
    </subcellularLocation>
</comment>
<dbReference type="OrthoDB" id="5329317at2759"/>
<reference evidence="10" key="1">
    <citation type="journal article" date="2021" name="Open Biol.">
        <title>Shared evolutionary footprints suggest mitochondrial oxidative damage underlies multiple complex I losses in fungi.</title>
        <authorList>
            <person name="Schikora-Tamarit M.A."/>
            <person name="Marcet-Houben M."/>
            <person name="Nosek J."/>
            <person name="Gabaldon T."/>
        </authorList>
    </citation>
    <scope>NUCLEOTIDE SEQUENCE</scope>
    <source>
        <strain evidence="10">NCAIM Y.01608</strain>
    </source>
</reference>
<dbReference type="PANTHER" id="PTHR13074:SF9">
    <property type="entry name" value="MEDIATOR OF RNA POLYMERASE II TRANSCRIPTION SUBUNIT 8"/>
    <property type="match status" value="1"/>
</dbReference>
<comment type="function">
    <text evidence="9">Component of the Mediator complex, a coactivator involved in the regulated transcription of nearly all RNA polymerase II-dependent genes. Mediator functions as a bridge to convey information from gene-specific regulatory proteins to the basal RNA polymerase II transcription machinery. Mediator is recruited to promoters by direct interactions with regulatory proteins and serves as a scaffold for the assembly of a functional preinitiation complex with RNA polymerase II and the general transcription factors.</text>
</comment>
<evidence type="ECO:0000256" key="5">
    <source>
        <dbReference type="ARBA" id="ARBA00023159"/>
    </source>
</evidence>
<dbReference type="Gene3D" id="6.10.250.2610">
    <property type="match status" value="1"/>
</dbReference>
<dbReference type="GO" id="GO:0070847">
    <property type="term" value="C:core mediator complex"/>
    <property type="evidence" value="ECO:0007669"/>
    <property type="project" value="TreeGrafter"/>
</dbReference>
<dbReference type="GO" id="GO:0003712">
    <property type="term" value="F:transcription coregulator activity"/>
    <property type="evidence" value="ECO:0007669"/>
    <property type="project" value="InterPro"/>
</dbReference>
<dbReference type="GO" id="GO:0006357">
    <property type="term" value="P:regulation of transcription by RNA polymerase II"/>
    <property type="evidence" value="ECO:0007669"/>
    <property type="project" value="InterPro"/>
</dbReference>
<dbReference type="GO" id="GO:0016592">
    <property type="term" value="C:mediator complex"/>
    <property type="evidence" value="ECO:0007669"/>
    <property type="project" value="InterPro"/>
</dbReference>
<dbReference type="Gene3D" id="1.20.58.1710">
    <property type="match status" value="1"/>
</dbReference>
<gene>
    <name evidence="9" type="primary">MED8</name>
    <name evidence="10" type="ORF">OGATHE_004939</name>
</gene>
<evidence type="ECO:0000256" key="8">
    <source>
        <dbReference type="ARBA" id="ARBA00031261"/>
    </source>
</evidence>
<evidence type="ECO:0000256" key="4">
    <source>
        <dbReference type="ARBA" id="ARBA00023015"/>
    </source>
</evidence>
<comment type="similarity">
    <text evidence="2 9">Belongs to the Mediator complex subunit 8 family.</text>
</comment>
<dbReference type="PANTHER" id="PTHR13074">
    <property type="entry name" value="MEDIATOR OF RNA POLYMERASE II TRANSCRIPTION SUBUNIT 8"/>
    <property type="match status" value="1"/>
</dbReference>
<organism evidence="10 11">
    <name type="scientific">Ogataea polymorpha</name>
    <dbReference type="NCBI Taxonomy" id="460523"/>
    <lineage>
        <taxon>Eukaryota</taxon>
        <taxon>Fungi</taxon>
        <taxon>Dikarya</taxon>
        <taxon>Ascomycota</taxon>
        <taxon>Saccharomycotina</taxon>
        <taxon>Pichiomycetes</taxon>
        <taxon>Pichiales</taxon>
        <taxon>Pichiaceae</taxon>
        <taxon>Ogataea</taxon>
    </lineage>
</organism>
<sequence length="171" mass="19417">MSLNFNDVPVQNLEQLRPRLTQLTHSLRKLEDSMAASATLPNWSNLQNQYNVILSQLTSFSRTMDLNKDVLKHTNVYPNTEFDTTQFEGLLTTLLRKKHLPEVAEWIENNMTDVSREDLAKDDQVAADYLKLSEELLGEFSFDDSTPLEGSDKPETPGVDVYKFMFGGGAK</sequence>
<reference evidence="10" key="2">
    <citation type="submission" date="2021-01" db="EMBL/GenBank/DDBJ databases">
        <authorList>
            <person name="Schikora-Tamarit M.A."/>
        </authorList>
    </citation>
    <scope>NUCLEOTIDE SEQUENCE</scope>
    <source>
        <strain evidence="10">NCAIM Y.01608</strain>
    </source>
</reference>
<dbReference type="Proteomes" id="UP000788993">
    <property type="component" value="Unassembled WGS sequence"/>
</dbReference>
<evidence type="ECO:0000256" key="1">
    <source>
        <dbReference type="ARBA" id="ARBA00004123"/>
    </source>
</evidence>
<evidence type="ECO:0000256" key="2">
    <source>
        <dbReference type="ARBA" id="ARBA00005716"/>
    </source>
</evidence>
<comment type="caution">
    <text evidence="10">The sequence shown here is derived from an EMBL/GenBank/DDBJ whole genome shotgun (WGS) entry which is preliminary data.</text>
</comment>
<evidence type="ECO:0000256" key="7">
    <source>
        <dbReference type="ARBA" id="ARBA00023242"/>
    </source>
</evidence>
<evidence type="ECO:0000256" key="6">
    <source>
        <dbReference type="ARBA" id="ARBA00023163"/>
    </source>
</evidence>
<comment type="subunit">
    <text evidence="9">Component of the Mediator complex.</text>
</comment>
<keyword evidence="11" id="KW-1185">Reference proteome</keyword>
<keyword evidence="5 9" id="KW-0010">Activator</keyword>
<evidence type="ECO:0000313" key="11">
    <source>
        <dbReference type="Proteomes" id="UP000788993"/>
    </source>
</evidence>
<dbReference type="AlphaFoldDB" id="A0A1B7SPW7"/>
<dbReference type="EMBL" id="JAEUBD010001468">
    <property type="protein sequence ID" value="KAH3660607.1"/>
    <property type="molecule type" value="Genomic_DNA"/>
</dbReference>
<evidence type="ECO:0000256" key="9">
    <source>
        <dbReference type="RuleBase" id="RU364144"/>
    </source>
</evidence>
<proteinExistence type="inferred from homology"/>
<dbReference type="RefSeq" id="XP_018213193.1">
    <property type="nucleotide sequence ID" value="XM_018353600.1"/>
</dbReference>
<name>A0A1B7SPW7_9ASCO</name>
<keyword evidence="7 9" id="KW-0539">Nucleus</keyword>
<evidence type="ECO:0000313" key="10">
    <source>
        <dbReference type="EMBL" id="KAH3660607.1"/>
    </source>
</evidence>
<dbReference type="Pfam" id="PF10232">
    <property type="entry name" value="Med8"/>
    <property type="match status" value="1"/>
</dbReference>
<dbReference type="InterPro" id="IPR019364">
    <property type="entry name" value="Mediatior_Med8_fun/met"/>
</dbReference>
<keyword evidence="6 9" id="KW-0804">Transcription</keyword>
<evidence type="ECO:0000256" key="3">
    <source>
        <dbReference type="ARBA" id="ARBA00020637"/>
    </source>
</evidence>
<keyword evidence="4 9" id="KW-0805">Transcription regulation</keyword>